<gene>
    <name evidence="3" type="ORF">LA374_11705</name>
</gene>
<accession>A0ABS7VCS7</accession>
<keyword evidence="4" id="KW-1185">Reference proteome</keyword>
<dbReference type="Gene3D" id="1.50.10.10">
    <property type="match status" value="1"/>
</dbReference>
<sequence length="1101" mass="120504">MKLHPVAMAVALCSGGLLLSACNQNDSTTPPNPEAQKAPWAFDLYMVGEFSGWNRDNKFKFVYRDGAYHLDNLRLNSGMPPFKVAGPEWGTYPDFAADTQKETAIHPGQAYPMYYLDGGQNNRLVVERKGLFDIRVEVNRADLAAPGITFTMERDDPVYPQTLYLFGIEGSREPVLSLTYLGDGRYVTVARLAAGDHRLEIGSAGGELGLSSLGAQAKPSESLPLARCDGACSPFALTLAQEGFYKFELDASRADAPRLMVSEASAEDLTLVNPHQGHEAVEKRSFDTYQAGVKEEVTFSVLKRDVELRQYAQSTTQELRDPVENHVTYREEADLPRVRTGSLAFDALFALANHEMRLNSVAEVKDGSYNGGRAIPCDCFETGAKWHYVWTRDLSYATDLGLGTLDPLRARNSLQFKLSPFRASLQGDLSPRIPEEAQIVQDTGTGGSWPISTDRVTWAMGAEAVLGSLDEPERLVFARQVYGGLKATLESDRLAAFDPADGLYTGEQSYLDWREQTYARWITGDIAHIAMSKALSTNVNHYRALRLAARLADQQGESEAASRYEGWARDLKLAINRGFWMPEQGMYASLIYGATDAGQGYRFDMLGEALAIVSGIADEQQARSIVSRYPFGPFGAPVYFPQQPDVPVYHNRSIWPFVTAYALKAAVQVKSVAAVDRHVDTLMRGAALNLSNMENLEWLSGQPSLMDLEHPELSGPVINSQRQLWSVGGYLGMVTSDIFGYRVEEGGIRLAPFVTTRLHRLMGGSDSVTLTGLNYRGKTISIVLQLPAQGAVGGYYPVAGIRLNGNEVSGDRIDASQLQGSNRIEIRFGAAQRDEQPVTLIEGVDPRSVDDPNVFAPVEPQMVAVTRQGDGVAVEFSDMANRGGVTYNLYRNGQRVASGLTEPRWLDAGLPATDGACYSAEAVYGSSGHRSHHAKPLCLNAVRERIPVTDARVRHDGSLVTGEGIEVAYLKDWGAPGEQLLIGDLPIEGKRMIRLEYFNGHHAINLGVTNGVKLVEVLSQGGAVVASGVVQMPHVMKEGEKKPLRESTPLAVDLPAGRYSVRVSDFYNMSYLSSNETYNDAGGREGPINRVDLAALLLTDR</sequence>
<comment type="caution">
    <text evidence="3">The sequence shown here is derived from an EMBL/GenBank/DDBJ whole genome shotgun (WGS) entry which is preliminary data.</text>
</comment>
<name>A0ABS7VCS7_9GAMM</name>
<evidence type="ECO:0000256" key="1">
    <source>
        <dbReference type="SAM" id="SignalP"/>
    </source>
</evidence>
<dbReference type="InterPro" id="IPR035396">
    <property type="entry name" value="Bac_rhamnosid6H"/>
</dbReference>
<feature type="signal peptide" evidence="1">
    <location>
        <begin position="1"/>
        <end position="23"/>
    </location>
</feature>
<dbReference type="Proteomes" id="UP000774958">
    <property type="component" value="Unassembled WGS sequence"/>
</dbReference>
<dbReference type="InterPro" id="IPR012341">
    <property type="entry name" value="6hp_glycosidase-like_sf"/>
</dbReference>
<evidence type="ECO:0000313" key="3">
    <source>
        <dbReference type="EMBL" id="MBZ6066862.1"/>
    </source>
</evidence>
<dbReference type="Pfam" id="PF17389">
    <property type="entry name" value="Bac_rhamnosid6H"/>
    <property type="match status" value="1"/>
</dbReference>
<feature type="chain" id="PRO_5045168506" description="Alpha-L-rhamnosidase six-hairpin glycosidase domain-containing protein" evidence="1">
    <location>
        <begin position="24"/>
        <end position="1101"/>
    </location>
</feature>
<dbReference type="RefSeq" id="WP_224162935.1">
    <property type="nucleotide sequence ID" value="NZ_JAIRBT010000014.1"/>
</dbReference>
<dbReference type="InterPro" id="IPR013783">
    <property type="entry name" value="Ig-like_fold"/>
</dbReference>
<evidence type="ECO:0000313" key="4">
    <source>
        <dbReference type="Proteomes" id="UP000774958"/>
    </source>
</evidence>
<dbReference type="EMBL" id="JAIRBT010000014">
    <property type="protein sequence ID" value="MBZ6066862.1"/>
    <property type="molecule type" value="Genomic_DNA"/>
</dbReference>
<protein>
    <recommendedName>
        <fullName evidence="2">Alpha-L-rhamnosidase six-hairpin glycosidase domain-containing protein</fullName>
    </recommendedName>
</protein>
<reference evidence="3 4" key="1">
    <citation type="submission" date="2021-09" db="EMBL/GenBank/DDBJ databases">
        <title>Aeromonas schubertii isolated from Asian sea bass.</title>
        <authorList>
            <person name="Pinpimai K."/>
        </authorList>
    </citation>
    <scope>NUCLEOTIDE SEQUENCE [LARGE SCALE GENOMIC DNA]</scope>
    <source>
        <strain evidence="3 4">CHULA2021a</strain>
    </source>
</reference>
<dbReference type="Gene3D" id="2.60.40.10">
    <property type="entry name" value="Immunoglobulins"/>
    <property type="match status" value="1"/>
</dbReference>
<feature type="domain" description="Alpha-L-rhamnosidase six-hairpin glycosidase" evidence="2">
    <location>
        <begin position="505"/>
        <end position="593"/>
    </location>
</feature>
<organism evidence="3 4">
    <name type="scientific">Aeromonas schubertii</name>
    <dbReference type="NCBI Taxonomy" id="652"/>
    <lineage>
        <taxon>Bacteria</taxon>
        <taxon>Pseudomonadati</taxon>
        <taxon>Pseudomonadota</taxon>
        <taxon>Gammaproteobacteria</taxon>
        <taxon>Aeromonadales</taxon>
        <taxon>Aeromonadaceae</taxon>
        <taxon>Aeromonas</taxon>
    </lineage>
</organism>
<keyword evidence="1" id="KW-0732">Signal</keyword>
<proteinExistence type="predicted"/>
<evidence type="ECO:0000259" key="2">
    <source>
        <dbReference type="Pfam" id="PF17389"/>
    </source>
</evidence>
<dbReference type="PROSITE" id="PS51257">
    <property type="entry name" value="PROKAR_LIPOPROTEIN"/>
    <property type="match status" value="1"/>
</dbReference>
<dbReference type="InterPro" id="IPR008928">
    <property type="entry name" value="6-hairpin_glycosidase_sf"/>
</dbReference>
<dbReference type="SUPFAM" id="SSF48208">
    <property type="entry name" value="Six-hairpin glycosidases"/>
    <property type="match status" value="1"/>
</dbReference>